<accession>A0A561SL13</accession>
<dbReference type="OrthoDB" id="163010at2"/>
<organism evidence="1 2">
    <name type="scientific">Pseudonocardia hierapolitana</name>
    <dbReference type="NCBI Taxonomy" id="1128676"/>
    <lineage>
        <taxon>Bacteria</taxon>
        <taxon>Bacillati</taxon>
        <taxon>Actinomycetota</taxon>
        <taxon>Actinomycetes</taxon>
        <taxon>Pseudonocardiales</taxon>
        <taxon>Pseudonocardiaceae</taxon>
        <taxon>Pseudonocardia</taxon>
    </lineage>
</organism>
<reference evidence="1 2" key="1">
    <citation type="submission" date="2019-06" db="EMBL/GenBank/DDBJ databases">
        <title>Sequencing the genomes of 1000 actinobacteria strains.</title>
        <authorList>
            <person name="Klenk H.-P."/>
        </authorList>
    </citation>
    <scope>NUCLEOTIDE SEQUENCE [LARGE SCALE GENOMIC DNA]</scope>
    <source>
        <strain evidence="1 2">DSM 45671</strain>
    </source>
</reference>
<gene>
    <name evidence="1" type="ORF">FHX44_111432</name>
</gene>
<proteinExistence type="predicted"/>
<dbReference type="Proteomes" id="UP000321261">
    <property type="component" value="Unassembled WGS sequence"/>
</dbReference>
<dbReference type="AlphaFoldDB" id="A0A561SL13"/>
<keyword evidence="2" id="KW-1185">Reference proteome</keyword>
<protein>
    <recommendedName>
        <fullName evidence="3">Antibiotic biosynthesis monooxygenase</fullName>
    </recommendedName>
</protein>
<name>A0A561SL13_9PSEU</name>
<dbReference type="RefSeq" id="WP_147254730.1">
    <property type="nucleotide sequence ID" value="NZ_VIWU01000001.1"/>
</dbReference>
<dbReference type="EMBL" id="VIWU01000001">
    <property type="protein sequence ID" value="TWF75548.1"/>
    <property type="molecule type" value="Genomic_DNA"/>
</dbReference>
<evidence type="ECO:0000313" key="1">
    <source>
        <dbReference type="EMBL" id="TWF75548.1"/>
    </source>
</evidence>
<evidence type="ECO:0000313" key="2">
    <source>
        <dbReference type="Proteomes" id="UP000321261"/>
    </source>
</evidence>
<comment type="caution">
    <text evidence="1">The sequence shown here is derived from an EMBL/GenBank/DDBJ whole genome shotgun (WGS) entry which is preliminary data.</text>
</comment>
<evidence type="ECO:0008006" key="3">
    <source>
        <dbReference type="Google" id="ProtNLM"/>
    </source>
</evidence>
<sequence length="97" mass="10619">MSVQIVRFTTSATDVPAVEAAIETMVAAIHRERPPGTRFSSWKLADGVTFLNVLELEDGVDNPLLGIPECRAYQKELARWVAEPPRPQPVTVVGAYA</sequence>